<sequence length="537" mass="61486">MISRLKDKAFRRGLFTIIKFILAAVLTVLTYFTTRQVTYISVGLVELTFIFIIYNLITEKNIFCRILACLLFFIYVAQMTVLYFGNSYVTLTMLKNIKFLQDLGGEIVAYSLGTILALVIIFLPGRCIFKADKRTIVTLLVAFIFIEMAINANYKRFSPVQSFATIFVDQVRYQHVKRAAANPEVALGTFHKDSLEDAVAKPAALPEKPNIIVIFTEGLSSNIIYDERDIMPNLREFEKSCISFKNYYNHTFPTLRGVQGQLYSGYKLDDDNKANNLVSLHSILKDQGYKTSFINTEPFNDEFTLYLNNLGFDEIIEDKDNVSGLADGMTDGEAYKLLIQSAHEKAKDDQPFLLGIYTFGTHVSFNSKEYQYGDGANGFLNKFYNCDQMFKYFLDDFQESDLADNTIIIFTTDHSTYADQSYTDLFTDHKRECTDLDVMPLFIYYKGIEPQEIDVKGRNSLCFAPTVLDFLDIDSENYFLGTSLFDADAGSQFDRMFYDASYLISTEGGEIRYLEELEKEEFLSQVLTYFSALEAER</sequence>
<feature type="domain" description="Sulfatase N-terminal" evidence="8">
    <location>
        <begin position="209"/>
        <end position="473"/>
    </location>
</feature>
<feature type="transmembrane region" description="Helical" evidence="7">
    <location>
        <begin position="38"/>
        <end position="57"/>
    </location>
</feature>
<dbReference type="PANTHER" id="PTHR47371">
    <property type="entry name" value="LIPOTEICHOIC ACID SYNTHASE"/>
    <property type="match status" value="1"/>
</dbReference>
<dbReference type="Proteomes" id="UP000199428">
    <property type="component" value="Unassembled WGS sequence"/>
</dbReference>
<dbReference type="GO" id="GO:0005886">
    <property type="term" value="C:plasma membrane"/>
    <property type="evidence" value="ECO:0007669"/>
    <property type="project" value="UniProtKB-SubCell"/>
</dbReference>
<protein>
    <submittedName>
        <fullName evidence="9">Phosphoglycerol transferase MdoB</fullName>
    </submittedName>
</protein>
<evidence type="ECO:0000256" key="5">
    <source>
        <dbReference type="ARBA" id="ARBA00022989"/>
    </source>
</evidence>
<accession>A0A1G5S1G8</accession>
<dbReference type="AlphaFoldDB" id="A0A1G5S1G8"/>
<evidence type="ECO:0000313" key="9">
    <source>
        <dbReference type="EMBL" id="SCZ79760.1"/>
    </source>
</evidence>
<evidence type="ECO:0000259" key="8">
    <source>
        <dbReference type="Pfam" id="PF00884"/>
    </source>
</evidence>
<evidence type="ECO:0000256" key="4">
    <source>
        <dbReference type="ARBA" id="ARBA00022692"/>
    </source>
</evidence>
<dbReference type="Gene3D" id="3.40.720.10">
    <property type="entry name" value="Alkaline Phosphatase, subunit A"/>
    <property type="match status" value="1"/>
</dbReference>
<feature type="transmembrane region" description="Helical" evidence="7">
    <location>
        <begin position="12"/>
        <end position="32"/>
    </location>
</feature>
<dbReference type="InterPro" id="IPR050448">
    <property type="entry name" value="OpgB/LTA_synthase_biosynth"/>
</dbReference>
<evidence type="ECO:0000256" key="7">
    <source>
        <dbReference type="SAM" id="Phobius"/>
    </source>
</evidence>
<comment type="pathway">
    <text evidence="2">Cell wall biogenesis; lipoteichoic acid biosynthesis.</text>
</comment>
<keyword evidence="5 7" id="KW-1133">Transmembrane helix</keyword>
<evidence type="ECO:0000313" key="10">
    <source>
        <dbReference type="Proteomes" id="UP000199428"/>
    </source>
</evidence>
<evidence type="ECO:0000256" key="6">
    <source>
        <dbReference type="ARBA" id="ARBA00023136"/>
    </source>
</evidence>
<dbReference type="EMBL" id="FMWK01000010">
    <property type="protein sequence ID" value="SCZ79760.1"/>
    <property type="molecule type" value="Genomic_DNA"/>
</dbReference>
<name>A0A1G5S1G8_PSEXY</name>
<gene>
    <name evidence="9" type="ORF">SAMN02910350_01948</name>
</gene>
<dbReference type="Pfam" id="PF00884">
    <property type="entry name" value="Sulfatase"/>
    <property type="match status" value="1"/>
</dbReference>
<comment type="subcellular location">
    <subcellularLocation>
        <location evidence="1">Cell membrane</location>
        <topology evidence="1">Multi-pass membrane protein</topology>
    </subcellularLocation>
</comment>
<dbReference type="SUPFAM" id="SSF53649">
    <property type="entry name" value="Alkaline phosphatase-like"/>
    <property type="match status" value="1"/>
</dbReference>
<dbReference type="GO" id="GO:0016740">
    <property type="term" value="F:transferase activity"/>
    <property type="evidence" value="ECO:0007669"/>
    <property type="project" value="UniProtKB-KW"/>
</dbReference>
<evidence type="ECO:0000256" key="1">
    <source>
        <dbReference type="ARBA" id="ARBA00004651"/>
    </source>
</evidence>
<evidence type="ECO:0000256" key="3">
    <source>
        <dbReference type="ARBA" id="ARBA00022475"/>
    </source>
</evidence>
<keyword evidence="3" id="KW-1003">Cell membrane</keyword>
<keyword evidence="9" id="KW-0808">Transferase</keyword>
<organism evidence="9 10">
    <name type="scientific">Pseudobutyrivibrio xylanivorans</name>
    <dbReference type="NCBI Taxonomy" id="185007"/>
    <lineage>
        <taxon>Bacteria</taxon>
        <taxon>Bacillati</taxon>
        <taxon>Bacillota</taxon>
        <taxon>Clostridia</taxon>
        <taxon>Lachnospirales</taxon>
        <taxon>Lachnospiraceae</taxon>
        <taxon>Pseudobutyrivibrio</taxon>
    </lineage>
</organism>
<keyword evidence="6 7" id="KW-0472">Membrane</keyword>
<dbReference type="PANTHER" id="PTHR47371:SF3">
    <property type="entry name" value="PHOSPHOGLYCEROL TRANSFERASE I"/>
    <property type="match status" value="1"/>
</dbReference>
<proteinExistence type="predicted"/>
<keyword evidence="4 7" id="KW-0812">Transmembrane</keyword>
<feature type="transmembrane region" description="Helical" evidence="7">
    <location>
        <begin position="135"/>
        <end position="154"/>
    </location>
</feature>
<feature type="transmembrane region" description="Helical" evidence="7">
    <location>
        <begin position="62"/>
        <end position="83"/>
    </location>
</feature>
<reference evidence="9 10" key="1">
    <citation type="submission" date="2016-10" db="EMBL/GenBank/DDBJ databases">
        <authorList>
            <person name="de Groot N.N."/>
        </authorList>
    </citation>
    <scope>NUCLEOTIDE SEQUENCE [LARGE SCALE GENOMIC DNA]</scope>
    <source>
        <strain evidence="9 10">DSM 10317</strain>
    </source>
</reference>
<evidence type="ECO:0000256" key="2">
    <source>
        <dbReference type="ARBA" id="ARBA00004936"/>
    </source>
</evidence>
<dbReference type="InterPro" id="IPR017850">
    <property type="entry name" value="Alkaline_phosphatase_core_sf"/>
</dbReference>
<feature type="transmembrane region" description="Helical" evidence="7">
    <location>
        <begin position="103"/>
        <end position="123"/>
    </location>
</feature>
<dbReference type="InterPro" id="IPR000917">
    <property type="entry name" value="Sulfatase_N"/>
</dbReference>